<organism evidence="1 2">
    <name type="scientific">Phocaeicola coprophilus DSM 18228 = JCM 13818</name>
    <dbReference type="NCBI Taxonomy" id="547042"/>
    <lineage>
        <taxon>Bacteria</taxon>
        <taxon>Pseudomonadati</taxon>
        <taxon>Bacteroidota</taxon>
        <taxon>Bacteroidia</taxon>
        <taxon>Bacteroidales</taxon>
        <taxon>Bacteroidaceae</taxon>
        <taxon>Phocaeicola</taxon>
    </lineage>
</organism>
<evidence type="ECO:0000313" key="2">
    <source>
        <dbReference type="Proteomes" id="UP000014073"/>
    </source>
</evidence>
<evidence type="ECO:0000313" key="1">
    <source>
        <dbReference type="EMBL" id="EEF75874.1"/>
    </source>
</evidence>
<gene>
    <name evidence="1" type="ORF">BACCOPRO_01368</name>
</gene>
<dbReference type="Proteomes" id="UP000014073">
    <property type="component" value="Unassembled WGS sequence"/>
</dbReference>
<dbReference type="STRING" id="547042.BACCOPRO_01368"/>
<dbReference type="AlphaFoldDB" id="S0F6H8"/>
<reference evidence="1 2" key="1">
    <citation type="submission" date="2008-12" db="EMBL/GenBank/DDBJ databases">
        <authorList>
            <person name="Fulton L."/>
            <person name="Clifton S."/>
            <person name="Fulton B."/>
            <person name="Xu J."/>
            <person name="Minx P."/>
            <person name="Pepin K.H."/>
            <person name="Johnson M."/>
            <person name="Bhonagiri V."/>
            <person name="Nash W.E."/>
            <person name="Mardis E.R."/>
            <person name="Wilson R.K."/>
        </authorList>
    </citation>
    <scope>NUCLEOTIDE SEQUENCE [LARGE SCALE GENOMIC DNA]</scope>
    <source>
        <strain evidence="1 2">DSM 18228</strain>
    </source>
</reference>
<comment type="caution">
    <text evidence="1">The sequence shown here is derived from an EMBL/GenBank/DDBJ whole genome shotgun (WGS) entry which is preliminary data.</text>
</comment>
<protein>
    <submittedName>
        <fullName evidence="1">Uncharacterized protein</fullName>
    </submittedName>
</protein>
<keyword evidence="2" id="KW-1185">Reference proteome</keyword>
<accession>S0F6H8</accession>
<dbReference type="EMBL" id="ACBW01000100">
    <property type="protein sequence ID" value="EEF75874.1"/>
    <property type="molecule type" value="Genomic_DNA"/>
</dbReference>
<name>S0F6H8_9BACT</name>
<proteinExistence type="predicted"/>
<sequence>MLVAIKQAVHEILVGKEVVYKLFLKDEERVVQLVQVHVPLLKLKRRNDEHRAGMQFYPLACQKQVPFRFVEEIELEKVGLVPFVRIEPAALFRAFRRVQQEVHATRAFGVFQQGNTLRGFVGEYAVSFFMIHKNGI</sequence>
<dbReference type="HOGENOM" id="CLU_1871238_0_0_10"/>